<dbReference type="STRING" id="5286.A0A0K3CVH3"/>
<evidence type="ECO:0000256" key="1">
    <source>
        <dbReference type="ARBA" id="ARBA00004123"/>
    </source>
</evidence>
<dbReference type="InterPro" id="IPR003604">
    <property type="entry name" value="Matrin/U1-like-C_Znf_C2H2"/>
</dbReference>
<dbReference type="InterPro" id="IPR000690">
    <property type="entry name" value="Matrin/U1-C_Znf_C2H2"/>
</dbReference>
<dbReference type="GO" id="GO:0005634">
    <property type="term" value="C:nucleus"/>
    <property type="evidence" value="ECO:0007669"/>
    <property type="project" value="UniProtKB-SubCell"/>
</dbReference>
<organism evidence="8 9">
    <name type="scientific">Rhodotorula toruloides</name>
    <name type="common">Yeast</name>
    <name type="synonym">Rhodosporidium toruloides</name>
    <dbReference type="NCBI Taxonomy" id="5286"/>
    <lineage>
        <taxon>Eukaryota</taxon>
        <taxon>Fungi</taxon>
        <taxon>Dikarya</taxon>
        <taxon>Basidiomycota</taxon>
        <taxon>Pucciniomycotina</taxon>
        <taxon>Microbotryomycetes</taxon>
        <taxon>Sporidiobolales</taxon>
        <taxon>Sporidiobolaceae</taxon>
        <taxon>Rhodotorula</taxon>
    </lineage>
</organism>
<feature type="compositionally biased region" description="Basic and acidic residues" evidence="6">
    <location>
        <begin position="177"/>
        <end position="187"/>
    </location>
</feature>
<feature type="region of interest" description="Disordered" evidence="6">
    <location>
        <begin position="147"/>
        <end position="356"/>
    </location>
</feature>
<keyword evidence="5" id="KW-0539">Nucleus</keyword>
<dbReference type="InterPro" id="IPR013085">
    <property type="entry name" value="U1-CZ_Znf_C2H2"/>
</dbReference>
<reference evidence="8 9" key="1">
    <citation type="submission" date="2015-07" db="EMBL/GenBank/DDBJ databases">
        <authorList>
            <person name="Cajimat M.N.B."/>
            <person name="Milazzo M.L."/>
            <person name="Fulhorst C.F."/>
        </authorList>
    </citation>
    <scope>NUCLEOTIDE SEQUENCE [LARGE SCALE GENOMIC DNA]</scope>
    <source>
        <strain evidence="8">Single colony</strain>
    </source>
</reference>
<dbReference type="GO" id="GO:0008270">
    <property type="term" value="F:zinc ion binding"/>
    <property type="evidence" value="ECO:0007669"/>
    <property type="project" value="UniProtKB-KW"/>
</dbReference>
<sequence>MADYWVSRDKYFCKYCKIYIADDKPSRIHHETGLRHKGNYERYIRDIYKKGMQEKKDRREEAEEVARVEAAAAAAMGLPPPAPAPTASSSKPKPAASGPPDPYANYTTASSLGIKDEEAEREAELRALRQKEGRIGEWEKVVRPSATYVEQGKGKAREREEGLVGRPVLGGQAGGAVKREDGEDVKPDPTAANGAAGSSTTAAKREDDEEEDEASNPIAAAKKRGFLTEKTLADDDDDPLASLAPIKLKKRRLTVKEQQAEEEARLEKEREKEEARKLARENGAKGGWQQVDLAQEGDEGYDPLAEVVAQQEEEERRKREEEEAEERRRKEEQEVDKPKASSSGFKKRKMAGQTDNMGAEHAVASPFTLASSVKLRNGAQMPRLGFGVFQSTNAKASTAHALTMGYRHIDSARYYHNEEEVCAAVQKFSGGNLPNEGTGKVWLTTKVMGQEHGTDQTNKAVDESVAIAKKYGLTWDLFLLHDPTAGKQKRLEAWKVLIEKRDQGLIKSIGVSNFVRPVLRSPSSAGADERGGQGVKHLEQIKEAGLETPEVNQIELHPFLQQRDIVEYCEKEGIVVEGPSFPPSPFLCLELNLLVHAAYCPILRGKRFDDPTLVELSKKHSVTVPQILIRWSLQKGFVPLPKSDTPGRIQANADLWDFELDEGDMQQMEKLDEGYA</sequence>
<dbReference type="PROSITE" id="PS50171">
    <property type="entry name" value="ZF_MATRIN"/>
    <property type="match status" value="1"/>
</dbReference>
<protein>
    <submittedName>
        <fullName evidence="8">FGENESH: predicted gene_17.15 protein</fullName>
    </submittedName>
</protein>
<keyword evidence="3" id="KW-0863">Zinc-finger</keyword>
<evidence type="ECO:0000256" key="6">
    <source>
        <dbReference type="SAM" id="MobiDB-lite"/>
    </source>
</evidence>
<feature type="region of interest" description="Disordered" evidence="6">
    <location>
        <begin position="76"/>
        <end position="118"/>
    </location>
</feature>
<keyword evidence="9" id="KW-1185">Reference proteome</keyword>
<keyword evidence="2" id="KW-0479">Metal-binding</keyword>
<dbReference type="InterPro" id="IPR020471">
    <property type="entry name" value="AKR"/>
</dbReference>
<dbReference type="PRINTS" id="PR00069">
    <property type="entry name" value="ALDKETRDTASE"/>
</dbReference>
<accession>A0A0K3CVH3</accession>
<dbReference type="PROSITE" id="PS00062">
    <property type="entry name" value="ALDOKETO_REDUCTASE_2"/>
    <property type="match status" value="1"/>
</dbReference>
<evidence type="ECO:0000313" key="8">
    <source>
        <dbReference type="EMBL" id="CTR11296.1"/>
    </source>
</evidence>
<dbReference type="GO" id="GO:0016491">
    <property type="term" value="F:oxidoreductase activity"/>
    <property type="evidence" value="ECO:0007669"/>
    <property type="project" value="InterPro"/>
</dbReference>
<feature type="compositionally biased region" description="Low complexity" evidence="6">
    <location>
        <begin position="190"/>
        <end position="202"/>
    </location>
</feature>
<dbReference type="GO" id="GO:0003676">
    <property type="term" value="F:nucleic acid binding"/>
    <property type="evidence" value="ECO:0007669"/>
    <property type="project" value="InterPro"/>
</dbReference>
<keyword evidence="4" id="KW-0862">Zinc</keyword>
<dbReference type="PANTHER" id="PTHR43827">
    <property type="entry name" value="2,5-DIKETO-D-GLUCONIC ACID REDUCTASE"/>
    <property type="match status" value="1"/>
</dbReference>
<dbReference type="Pfam" id="PF06220">
    <property type="entry name" value="zf-U1"/>
    <property type="match status" value="1"/>
</dbReference>
<dbReference type="SUPFAM" id="SSF51430">
    <property type="entry name" value="NAD(P)-linked oxidoreductase"/>
    <property type="match status" value="1"/>
</dbReference>
<name>A0A0K3CVH3_RHOTO</name>
<dbReference type="InterPro" id="IPR018170">
    <property type="entry name" value="Aldo/ket_reductase_CS"/>
</dbReference>
<evidence type="ECO:0000256" key="5">
    <source>
        <dbReference type="ARBA" id="ARBA00023242"/>
    </source>
</evidence>
<gene>
    <name evidence="8" type="primary">FGENESH: predicted gene_17.15</name>
    <name evidence="8" type="ORF">BN2166_0071570</name>
</gene>
<proteinExistence type="predicted"/>
<feature type="compositionally biased region" description="Basic and acidic residues" evidence="6">
    <location>
        <begin position="152"/>
        <end position="163"/>
    </location>
</feature>
<feature type="compositionally biased region" description="Basic and acidic residues" evidence="6">
    <location>
        <begin position="254"/>
        <end position="283"/>
    </location>
</feature>
<dbReference type="PROSITE" id="PS00063">
    <property type="entry name" value="ALDOKETO_REDUCTASE_3"/>
    <property type="match status" value="1"/>
</dbReference>
<feature type="compositionally biased region" description="Low complexity" evidence="6">
    <location>
        <begin position="85"/>
        <end position="96"/>
    </location>
</feature>
<dbReference type="Gene3D" id="3.30.160.60">
    <property type="entry name" value="Classic Zinc Finger"/>
    <property type="match status" value="1"/>
</dbReference>
<dbReference type="Pfam" id="PF00248">
    <property type="entry name" value="Aldo_ket_red"/>
    <property type="match status" value="1"/>
</dbReference>
<comment type="subcellular location">
    <subcellularLocation>
        <location evidence="1">Nucleus</location>
    </subcellularLocation>
</comment>
<dbReference type="PANTHER" id="PTHR43827:SF13">
    <property type="entry name" value="ALDO_KETO REDUCTASE FAMILY PROTEIN"/>
    <property type="match status" value="1"/>
</dbReference>
<feature type="domain" description="Matrin-type" evidence="7">
    <location>
        <begin position="11"/>
        <end position="42"/>
    </location>
</feature>
<dbReference type="AlphaFoldDB" id="A0A0K3CVH3"/>
<dbReference type="InterPro" id="IPR036236">
    <property type="entry name" value="Znf_C2H2_sf"/>
</dbReference>
<dbReference type="InterPro" id="IPR023210">
    <property type="entry name" value="NADP_OxRdtase_dom"/>
</dbReference>
<dbReference type="SUPFAM" id="SSF57667">
    <property type="entry name" value="beta-beta-alpha zinc fingers"/>
    <property type="match status" value="1"/>
</dbReference>
<feature type="non-terminal residue" evidence="8">
    <location>
        <position position="676"/>
    </location>
</feature>
<evidence type="ECO:0000256" key="3">
    <source>
        <dbReference type="ARBA" id="ARBA00022771"/>
    </source>
</evidence>
<dbReference type="CDD" id="cd19071">
    <property type="entry name" value="AKR_AKR1-5-like"/>
    <property type="match status" value="1"/>
</dbReference>
<dbReference type="InterPro" id="IPR036812">
    <property type="entry name" value="NAD(P)_OxRdtase_dom_sf"/>
</dbReference>
<evidence type="ECO:0000256" key="2">
    <source>
        <dbReference type="ARBA" id="ARBA00022723"/>
    </source>
</evidence>
<evidence type="ECO:0000259" key="7">
    <source>
        <dbReference type="PROSITE" id="PS50171"/>
    </source>
</evidence>
<dbReference type="Gene3D" id="3.20.20.100">
    <property type="entry name" value="NADP-dependent oxidoreductase domain"/>
    <property type="match status" value="1"/>
</dbReference>
<dbReference type="SMART" id="SM00451">
    <property type="entry name" value="ZnF_U1"/>
    <property type="match status" value="1"/>
</dbReference>
<feature type="compositionally biased region" description="Basic and acidic residues" evidence="6">
    <location>
        <begin position="314"/>
        <end position="339"/>
    </location>
</feature>
<dbReference type="EMBL" id="CWKI01000017">
    <property type="protein sequence ID" value="CTR11296.1"/>
    <property type="molecule type" value="Genomic_DNA"/>
</dbReference>
<evidence type="ECO:0000256" key="4">
    <source>
        <dbReference type="ARBA" id="ARBA00022833"/>
    </source>
</evidence>
<dbReference type="Proteomes" id="UP000199069">
    <property type="component" value="Unassembled WGS sequence"/>
</dbReference>
<evidence type="ECO:0000313" key="9">
    <source>
        <dbReference type="Proteomes" id="UP000199069"/>
    </source>
</evidence>